<dbReference type="InterPro" id="IPR017937">
    <property type="entry name" value="Thioredoxin_CS"/>
</dbReference>
<evidence type="ECO:0000256" key="3">
    <source>
        <dbReference type="ARBA" id="ARBA00023157"/>
    </source>
</evidence>
<evidence type="ECO:0000256" key="1">
    <source>
        <dbReference type="ARBA" id="ARBA00004196"/>
    </source>
</evidence>
<comment type="subcellular location">
    <subcellularLocation>
        <location evidence="1">Cell envelope</location>
    </subcellularLocation>
</comment>
<dbReference type="PROSITE" id="PS51352">
    <property type="entry name" value="THIOREDOXIN_2"/>
    <property type="match status" value="1"/>
</dbReference>
<protein>
    <submittedName>
        <fullName evidence="6">Thiol-disulfide oxidoreductase ResA</fullName>
    </submittedName>
</protein>
<dbReference type="InterPro" id="IPR036249">
    <property type="entry name" value="Thioredoxin-like_sf"/>
</dbReference>
<dbReference type="Gene3D" id="3.40.30.10">
    <property type="entry name" value="Glutaredoxin"/>
    <property type="match status" value="1"/>
</dbReference>
<reference evidence="6" key="1">
    <citation type="submission" date="2016-10" db="EMBL/GenBank/DDBJ databases">
        <title>Sequence of Gallionella enrichment culture.</title>
        <authorList>
            <person name="Poehlein A."/>
            <person name="Muehling M."/>
            <person name="Daniel R."/>
        </authorList>
    </citation>
    <scope>NUCLEOTIDE SEQUENCE</scope>
</reference>
<keyword evidence="4" id="KW-0676">Redox-active center</keyword>
<keyword evidence="3" id="KW-1015">Disulfide bond</keyword>
<dbReference type="InterPro" id="IPR050553">
    <property type="entry name" value="Thioredoxin_ResA/DsbE_sf"/>
</dbReference>
<evidence type="ECO:0000256" key="2">
    <source>
        <dbReference type="ARBA" id="ARBA00022748"/>
    </source>
</evidence>
<sequence length="295" mass="31670">MNLRSFGAVLLATLAPLSLHLRADTATAVPAKPAVSAPSVAEMTQEKQVTDKLSALVEKVRTKIQAGAATEAALAPELKEFDALRAEYAGQKNQAVAMVGLMEARLYLEVLNDTPKGVAILKQDAESMAGTPIADKLTAIATQLEQKAAADSRLAVGKPFPTFNEKDLDGAPLNLASYRGKVVLVDFWATWCPPCRAELPNVVAAYKKYHDKGFEIIGVSLDNDRAKLTSFMKEHGMTWKQYYDGLGWNSKLVASYGVDAIPATFLLDANGNIAARDLRGPALEAKLAQMLPAAN</sequence>
<evidence type="ECO:0000313" key="6">
    <source>
        <dbReference type="EMBL" id="OIQ98886.1"/>
    </source>
</evidence>
<gene>
    <name evidence="6" type="primary">resA_27</name>
    <name evidence="6" type="ORF">GALL_191290</name>
</gene>
<dbReference type="GO" id="GO:0017004">
    <property type="term" value="P:cytochrome complex assembly"/>
    <property type="evidence" value="ECO:0007669"/>
    <property type="project" value="UniProtKB-KW"/>
</dbReference>
<dbReference type="InterPro" id="IPR013766">
    <property type="entry name" value="Thioredoxin_domain"/>
</dbReference>
<name>A0A1J5RSD1_9ZZZZ</name>
<evidence type="ECO:0000259" key="5">
    <source>
        <dbReference type="PROSITE" id="PS51352"/>
    </source>
</evidence>
<dbReference type="InterPro" id="IPR013740">
    <property type="entry name" value="Redoxin"/>
</dbReference>
<dbReference type="PROSITE" id="PS00194">
    <property type="entry name" value="THIOREDOXIN_1"/>
    <property type="match status" value="1"/>
</dbReference>
<dbReference type="AlphaFoldDB" id="A0A1J5RSD1"/>
<feature type="domain" description="Thioredoxin" evidence="5">
    <location>
        <begin position="154"/>
        <end position="295"/>
    </location>
</feature>
<organism evidence="6">
    <name type="scientific">mine drainage metagenome</name>
    <dbReference type="NCBI Taxonomy" id="410659"/>
    <lineage>
        <taxon>unclassified sequences</taxon>
        <taxon>metagenomes</taxon>
        <taxon>ecological metagenomes</taxon>
    </lineage>
</organism>
<comment type="caution">
    <text evidence="6">The sequence shown here is derived from an EMBL/GenBank/DDBJ whole genome shotgun (WGS) entry which is preliminary data.</text>
</comment>
<dbReference type="SUPFAM" id="SSF52833">
    <property type="entry name" value="Thioredoxin-like"/>
    <property type="match status" value="1"/>
</dbReference>
<dbReference type="CDD" id="cd02966">
    <property type="entry name" value="TlpA_like_family"/>
    <property type="match status" value="1"/>
</dbReference>
<dbReference type="GO" id="GO:0030313">
    <property type="term" value="C:cell envelope"/>
    <property type="evidence" value="ECO:0007669"/>
    <property type="project" value="UniProtKB-SubCell"/>
</dbReference>
<dbReference type="PANTHER" id="PTHR42852:SF6">
    <property type="entry name" value="THIOL:DISULFIDE INTERCHANGE PROTEIN DSBE"/>
    <property type="match status" value="1"/>
</dbReference>
<keyword evidence="2" id="KW-0201">Cytochrome c-type biogenesis</keyword>
<evidence type="ECO:0000256" key="4">
    <source>
        <dbReference type="ARBA" id="ARBA00023284"/>
    </source>
</evidence>
<proteinExistence type="predicted"/>
<dbReference type="EMBL" id="MLJW01000113">
    <property type="protein sequence ID" value="OIQ98886.1"/>
    <property type="molecule type" value="Genomic_DNA"/>
</dbReference>
<accession>A0A1J5RSD1</accession>
<dbReference type="Pfam" id="PF08534">
    <property type="entry name" value="Redoxin"/>
    <property type="match status" value="1"/>
</dbReference>
<dbReference type="GO" id="GO:0016491">
    <property type="term" value="F:oxidoreductase activity"/>
    <property type="evidence" value="ECO:0007669"/>
    <property type="project" value="InterPro"/>
</dbReference>
<dbReference type="PANTHER" id="PTHR42852">
    <property type="entry name" value="THIOL:DISULFIDE INTERCHANGE PROTEIN DSBE"/>
    <property type="match status" value="1"/>
</dbReference>